<dbReference type="PANTHER" id="PTHR11096">
    <property type="entry name" value="RNA 3' TERMINAL PHOSPHATE CYCLASE"/>
    <property type="match status" value="1"/>
</dbReference>
<dbReference type="Gene3D" id="3.30.360.20">
    <property type="entry name" value="RNA 3'-terminal phosphate cyclase, insert domain"/>
    <property type="match status" value="1"/>
</dbReference>
<dbReference type="GO" id="GO:0004521">
    <property type="term" value="F:RNA endonuclease activity"/>
    <property type="evidence" value="ECO:0007669"/>
    <property type="project" value="TreeGrafter"/>
</dbReference>
<keyword evidence="8" id="KW-1185">Reference proteome</keyword>
<dbReference type="Pfam" id="PF01137">
    <property type="entry name" value="RTC"/>
    <property type="match status" value="1"/>
</dbReference>
<dbReference type="InterPro" id="IPR036553">
    <property type="entry name" value="RPTC_insert"/>
</dbReference>
<dbReference type="GO" id="GO:0005730">
    <property type="term" value="C:nucleolus"/>
    <property type="evidence" value="ECO:0007669"/>
    <property type="project" value="UniProtKB-SubCell"/>
</dbReference>
<dbReference type="InterPro" id="IPR023797">
    <property type="entry name" value="RNA3'_phos_cyclase_dom"/>
</dbReference>
<dbReference type="OrthoDB" id="1911237at2759"/>
<evidence type="ECO:0000256" key="2">
    <source>
        <dbReference type="ARBA" id="ARBA00007089"/>
    </source>
</evidence>
<dbReference type="InterPro" id="IPR016443">
    <property type="entry name" value="RNA3'_term_phos_cyc_type_2"/>
</dbReference>
<dbReference type="Gene3D" id="3.65.10.20">
    <property type="entry name" value="RNA 3'-terminal phosphate cyclase domain"/>
    <property type="match status" value="1"/>
</dbReference>
<organism evidence="7 8">
    <name type="scientific">Tuber magnatum</name>
    <name type="common">white Piedmont truffle</name>
    <dbReference type="NCBI Taxonomy" id="42249"/>
    <lineage>
        <taxon>Eukaryota</taxon>
        <taxon>Fungi</taxon>
        <taxon>Dikarya</taxon>
        <taxon>Ascomycota</taxon>
        <taxon>Pezizomycotina</taxon>
        <taxon>Pezizomycetes</taxon>
        <taxon>Pezizales</taxon>
        <taxon>Tuberaceae</taxon>
        <taxon>Tuber</taxon>
    </lineage>
</organism>
<proteinExistence type="inferred from homology"/>
<dbReference type="Pfam" id="PF05189">
    <property type="entry name" value="RTC_insert"/>
    <property type="match status" value="1"/>
</dbReference>
<feature type="domain" description="RNA 3'-terminal phosphate cyclase insert" evidence="6">
    <location>
        <begin position="197"/>
        <end position="322"/>
    </location>
</feature>
<reference evidence="7 8" key="1">
    <citation type="submission" date="2018-03" db="EMBL/GenBank/DDBJ databases">
        <title>Genomes of Pezizomycetes fungi and the evolution of truffles.</title>
        <authorList>
            <person name="Murat C."/>
            <person name="Payen T."/>
            <person name="Noel B."/>
            <person name="Kuo A."/>
            <person name="Martin F.M."/>
        </authorList>
    </citation>
    <scope>NUCLEOTIDE SEQUENCE [LARGE SCALE GENOMIC DNA]</scope>
    <source>
        <strain evidence="7">091103-1</strain>
    </source>
</reference>
<comment type="caution">
    <text evidence="7">The sequence shown here is derived from an EMBL/GenBank/DDBJ whole genome shotgun (WGS) entry which is preliminary data.</text>
</comment>
<keyword evidence="3" id="KW-0690">Ribosome biogenesis</keyword>
<dbReference type="Proteomes" id="UP000246991">
    <property type="component" value="Unassembled WGS sequence"/>
</dbReference>
<dbReference type="NCBIfam" id="TIGR03400">
    <property type="entry name" value="18S_RNA_Rcl1p"/>
    <property type="match status" value="1"/>
</dbReference>
<feature type="domain" description="RNA 3'-terminal phosphate cyclase" evidence="5">
    <location>
        <begin position="16"/>
        <end position="375"/>
    </location>
</feature>
<evidence type="ECO:0000256" key="3">
    <source>
        <dbReference type="ARBA" id="ARBA00022517"/>
    </source>
</evidence>
<dbReference type="AlphaFoldDB" id="A0A317SR09"/>
<dbReference type="EMBL" id="PYWC01000029">
    <property type="protein sequence ID" value="PWW76863.1"/>
    <property type="molecule type" value="Genomic_DNA"/>
</dbReference>
<protein>
    <submittedName>
        <fullName evidence="7">18S rRNA biogenesis protein</fullName>
    </submittedName>
</protein>
<dbReference type="InterPro" id="IPR013791">
    <property type="entry name" value="RNA3'-term_phos_cycl_insert"/>
</dbReference>
<evidence type="ECO:0000256" key="1">
    <source>
        <dbReference type="ARBA" id="ARBA00004604"/>
    </source>
</evidence>
<dbReference type="STRING" id="42249.A0A317SR09"/>
<dbReference type="InterPro" id="IPR037136">
    <property type="entry name" value="RNA3'_phos_cyclase_dom_sf"/>
</dbReference>
<evidence type="ECO:0000256" key="4">
    <source>
        <dbReference type="ARBA" id="ARBA00023242"/>
    </source>
</evidence>
<evidence type="ECO:0000313" key="7">
    <source>
        <dbReference type="EMBL" id="PWW76863.1"/>
    </source>
</evidence>
<sequence length="403" mass="42509">MTGSTIAPTTPAIRFTTHSSLRRRLVLSTLTGAPLHISRIRATSLKPGLTSYEFSLLRLLDSLTNGTFIEISLTGTTLLYKPGLITGNNGRALVHIIPENCPRGVTYFLEVLVLLAPFSKSAFSVTLKGGVITSATTEDYSVDTFRTAVLPVYAGFEITHGIEVRTLVRSSGPLGAGEVHFLHGHQVRLPKTLHLQNSGRVKRIRGVSYSTGVSAGNNARMIEAARGVLNRFIADVYVFSDVSKAQIVPTDYGKEGAVEKAAGNMKGRAGGKTKKTGVGFGISLVAETSLGTTYAADAFAGPAEAAEDVGKRAAVMLLEEIRVGGVVGRHGLMSVLVMMMMGVEGDVGRVVLGKEAIGEEFIAGARDLKKVFGGEVAVRDGESDLLVVSVVGRGVGNIGRKVA</sequence>
<dbReference type="SUPFAM" id="SSF55205">
    <property type="entry name" value="EPT/RTPC-like"/>
    <property type="match status" value="1"/>
</dbReference>
<evidence type="ECO:0000259" key="5">
    <source>
        <dbReference type="Pfam" id="PF01137"/>
    </source>
</evidence>
<gene>
    <name evidence="7" type="ORF">C7212DRAFT_318910</name>
</gene>
<evidence type="ECO:0000259" key="6">
    <source>
        <dbReference type="Pfam" id="PF05189"/>
    </source>
</evidence>
<comment type="similarity">
    <text evidence="2">Belongs to the RNA 3'-terminal cyclase family. Type 2 subfamily.</text>
</comment>
<keyword evidence="4" id="KW-0539">Nucleus</keyword>
<accession>A0A317SR09</accession>
<comment type="subcellular location">
    <subcellularLocation>
        <location evidence="1">Nucleus</location>
        <location evidence="1">Nucleolus</location>
    </subcellularLocation>
</comment>
<dbReference type="InterPro" id="IPR000228">
    <property type="entry name" value="RNA3'_term_phos_cyc"/>
</dbReference>
<dbReference type="InterPro" id="IPR013792">
    <property type="entry name" value="RNA3'P_cycl/enolpyr_Trfase_a/b"/>
</dbReference>
<name>A0A317SR09_9PEZI</name>
<dbReference type="GO" id="GO:0000479">
    <property type="term" value="P:endonucleolytic cleavage of tricistronic rRNA transcript (SSU-rRNA, 5.8S rRNA, LSU-rRNA)"/>
    <property type="evidence" value="ECO:0007669"/>
    <property type="project" value="TreeGrafter"/>
</dbReference>
<evidence type="ECO:0000313" key="8">
    <source>
        <dbReference type="Proteomes" id="UP000246991"/>
    </source>
</evidence>
<dbReference type="PANTHER" id="PTHR11096:SF1">
    <property type="entry name" value="RNA 3'-TERMINAL PHOSPHATE CYCLASE-LIKE PROTEIN"/>
    <property type="match status" value="1"/>
</dbReference>